<dbReference type="PROSITE" id="PS00018">
    <property type="entry name" value="EF_HAND_1"/>
    <property type="match status" value="1"/>
</dbReference>
<dbReference type="Gene3D" id="1.10.238.230">
    <property type="match status" value="1"/>
</dbReference>
<dbReference type="PANTHER" id="PTHR14095:SF0">
    <property type="entry name" value="MIP22305P"/>
    <property type="match status" value="1"/>
</dbReference>
<dbReference type="Proteomes" id="UP000789759">
    <property type="component" value="Unassembled WGS sequence"/>
</dbReference>
<reference evidence="4" key="1">
    <citation type="submission" date="2021-06" db="EMBL/GenBank/DDBJ databases">
        <authorList>
            <person name="Kallberg Y."/>
            <person name="Tangrot J."/>
            <person name="Rosling A."/>
        </authorList>
    </citation>
    <scope>NUCLEOTIDE SEQUENCE</scope>
    <source>
        <strain evidence="4">FL966</strain>
    </source>
</reference>
<feature type="domain" description="EF-hand" evidence="3">
    <location>
        <begin position="403"/>
        <end position="438"/>
    </location>
</feature>
<keyword evidence="5" id="KW-1185">Reference proteome</keyword>
<keyword evidence="2" id="KW-0106">Calcium</keyword>
<dbReference type="SUPFAM" id="SSF47473">
    <property type="entry name" value="EF-hand"/>
    <property type="match status" value="2"/>
</dbReference>
<gene>
    <name evidence="4" type="ORF">CPELLU_LOCUS4073</name>
</gene>
<sequence length="591" mass="69094">MLSKTSCQQSAQNNIFITQLPVNQINLTNPINLINPTNPINPINPTKLMSSISPNLDTDQSSSASNLRYLKRFRRLDTINESSDMSPHFIGSSSSIALGNHFNFSNNGSQYFQSSTVNKTLYSSLSSFNNSNNYFETREARSGVNKMSKKTFIMRNSIDKVSVIPRFYFPVISKIQENRLESALIKVQEIFLSSNNCINRSHFGLVTRECGLPCYMSEALFCKMVELGTANERVTFEQFERIWRMLIKSSKDESSLCFNILRNDKNYFLTIDNFIAVLKDIVMNHPGLEFLRKNIVFRDRYVETVICRLFYDYNRNWSGKMTYKEFKRMDLPGMLRKLESKVDLNNKDLVQYSDNALTTRIVDRVIHGYGKMTDLSPKEHDPKNPKMTYRDFIWFLLSEVNKSTNTSIEYWFRCLDCDGDGVLSVYELEWFYEEQFDRMKLFGLEPIKFKDCICQMFDLIKPSNPYVITLKDLKRCKQNAPPFFDMFFNLSKFIAYEHYQQQLDEMNEIDAYVNIEYNKMLHAEQERRRSHERLEALSAINKNISHNITLDNFKSNVTGNEVINDSNKQIICEEDYDSDDKNSEDDDIEDC</sequence>
<evidence type="ECO:0000259" key="3">
    <source>
        <dbReference type="PROSITE" id="PS50222"/>
    </source>
</evidence>
<dbReference type="FunFam" id="1.10.238.10:FF:000628">
    <property type="entry name" value="Serine/threonine-protein phosphatase 2A regulatory subunit B'' subunit beta"/>
    <property type="match status" value="1"/>
</dbReference>
<evidence type="ECO:0000256" key="1">
    <source>
        <dbReference type="ARBA" id="ARBA00022723"/>
    </source>
</evidence>
<dbReference type="PROSITE" id="PS50222">
    <property type="entry name" value="EF_HAND_2"/>
    <property type="match status" value="1"/>
</dbReference>
<comment type="caution">
    <text evidence="4">The sequence shown here is derived from an EMBL/GenBank/DDBJ whole genome shotgun (WGS) entry which is preliminary data.</text>
</comment>
<dbReference type="InterPro" id="IPR018247">
    <property type="entry name" value="EF_Hand_1_Ca_BS"/>
</dbReference>
<keyword evidence="1" id="KW-0479">Metal-binding</keyword>
<evidence type="ECO:0000313" key="4">
    <source>
        <dbReference type="EMBL" id="CAG8536052.1"/>
    </source>
</evidence>
<dbReference type="InterPro" id="IPR041534">
    <property type="entry name" value="EF-hand_13"/>
</dbReference>
<dbReference type="InterPro" id="IPR011992">
    <property type="entry name" value="EF-hand-dom_pair"/>
</dbReference>
<dbReference type="OrthoDB" id="5586at2759"/>
<proteinExistence type="predicted"/>
<dbReference type="Pfam" id="PF17958">
    <property type="entry name" value="EF-hand_13"/>
    <property type="match status" value="1"/>
</dbReference>
<dbReference type="AlphaFoldDB" id="A0A9N9AMC8"/>
<protein>
    <submittedName>
        <fullName evidence="4">5358_t:CDS:1</fullName>
    </submittedName>
</protein>
<dbReference type="Gene3D" id="1.10.238.10">
    <property type="entry name" value="EF-hand"/>
    <property type="match status" value="1"/>
</dbReference>
<dbReference type="GO" id="GO:0005509">
    <property type="term" value="F:calcium ion binding"/>
    <property type="evidence" value="ECO:0007669"/>
    <property type="project" value="InterPro"/>
</dbReference>
<name>A0A9N9AMC8_9GLOM</name>
<evidence type="ECO:0000313" key="5">
    <source>
        <dbReference type="Proteomes" id="UP000789759"/>
    </source>
</evidence>
<dbReference type="GO" id="GO:0019888">
    <property type="term" value="F:protein phosphatase regulator activity"/>
    <property type="evidence" value="ECO:0007669"/>
    <property type="project" value="TreeGrafter"/>
</dbReference>
<dbReference type="PANTHER" id="PTHR14095">
    <property type="entry name" value="PHOSPHATASE 2A REGULATORY SUBUNIT-RELATED"/>
    <property type="match status" value="1"/>
</dbReference>
<dbReference type="EMBL" id="CAJVQA010002083">
    <property type="protein sequence ID" value="CAG8536052.1"/>
    <property type="molecule type" value="Genomic_DNA"/>
</dbReference>
<evidence type="ECO:0000256" key="2">
    <source>
        <dbReference type="ARBA" id="ARBA00022837"/>
    </source>
</evidence>
<accession>A0A9N9AMC8</accession>
<dbReference type="GO" id="GO:0000159">
    <property type="term" value="C:protein phosphatase type 2A complex"/>
    <property type="evidence" value="ECO:0007669"/>
    <property type="project" value="TreeGrafter"/>
</dbReference>
<organism evidence="4 5">
    <name type="scientific">Cetraspora pellucida</name>
    <dbReference type="NCBI Taxonomy" id="1433469"/>
    <lineage>
        <taxon>Eukaryota</taxon>
        <taxon>Fungi</taxon>
        <taxon>Fungi incertae sedis</taxon>
        <taxon>Mucoromycota</taxon>
        <taxon>Glomeromycotina</taxon>
        <taxon>Glomeromycetes</taxon>
        <taxon>Diversisporales</taxon>
        <taxon>Gigasporaceae</taxon>
        <taxon>Cetraspora</taxon>
    </lineage>
</organism>
<dbReference type="InterPro" id="IPR002048">
    <property type="entry name" value="EF_hand_dom"/>
</dbReference>